<dbReference type="Proteomes" id="UP000712281">
    <property type="component" value="Unassembled WGS sequence"/>
</dbReference>
<gene>
    <name evidence="2" type="ORF">F2Q68_00010437</name>
</gene>
<name>A0A8S9KQS3_BRACR</name>
<accession>A0A8S9KQS3</accession>
<protein>
    <submittedName>
        <fullName evidence="2">Uncharacterized protein</fullName>
    </submittedName>
</protein>
<proteinExistence type="predicted"/>
<comment type="caution">
    <text evidence="2">The sequence shown here is derived from an EMBL/GenBank/DDBJ whole genome shotgun (WGS) entry which is preliminary data.</text>
</comment>
<evidence type="ECO:0000313" key="2">
    <source>
        <dbReference type="EMBL" id="KAF2595636.1"/>
    </source>
</evidence>
<organism evidence="2 3">
    <name type="scientific">Brassica cretica</name>
    <name type="common">Mustard</name>
    <dbReference type="NCBI Taxonomy" id="69181"/>
    <lineage>
        <taxon>Eukaryota</taxon>
        <taxon>Viridiplantae</taxon>
        <taxon>Streptophyta</taxon>
        <taxon>Embryophyta</taxon>
        <taxon>Tracheophyta</taxon>
        <taxon>Spermatophyta</taxon>
        <taxon>Magnoliopsida</taxon>
        <taxon>eudicotyledons</taxon>
        <taxon>Gunneridae</taxon>
        <taxon>Pentapetalae</taxon>
        <taxon>rosids</taxon>
        <taxon>malvids</taxon>
        <taxon>Brassicales</taxon>
        <taxon>Brassicaceae</taxon>
        <taxon>Brassiceae</taxon>
        <taxon>Brassica</taxon>
    </lineage>
</organism>
<sequence>MLEDFLEAIRGFLQIPASGKLFHELIAENREGGYGPGGSVDVPLQSGPGQGGAEPFAHGSFAQPLLECYDEHPLSVLGDVVVRISGAAIRLYAREGELPGHLDQGDLIRERSIGIRVGVALPDGGSYS</sequence>
<dbReference type="EMBL" id="QGKW02000717">
    <property type="protein sequence ID" value="KAF2595636.1"/>
    <property type="molecule type" value="Genomic_DNA"/>
</dbReference>
<evidence type="ECO:0000256" key="1">
    <source>
        <dbReference type="SAM" id="MobiDB-lite"/>
    </source>
</evidence>
<reference evidence="2" key="1">
    <citation type="submission" date="2019-12" db="EMBL/GenBank/DDBJ databases">
        <title>Genome sequencing and annotation of Brassica cretica.</title>
        <authorList>
            <person name="Studholme D.J."/>
            <person name="Sarris P.F."/>
        </authorList>
    </citation>
    <scope>NUCLEOTIDE SEQUENCE</scope>
    <source>
        <strain evidence="2">PFS-001/15</strain>
        <tissue evidence="2">Leaf</tissue>
    </source>
</reference>
<evidence type="ECO:0000313" key="3">
    <source>
        <dbReference type="Proteomes" id="UP000712281"/>
    </source>
</evidence>
<dbReference type="AlphaFoldDB" id="A0A8S9KQS3"/>
<feature type="region of interest" description="Disordered" evidence="1">
    <location>
        <begin position="34"/>
        <end position="53"/>
    </location>
</feature>